<evidence type="ECO:0000313" key="12">
    <source>
        <dbReference type="Proteomes" id="UP000002698"/>
    </source>
</evidence>
<organism evidence="11 12">
    <name type="scientific">Natronomonas pharaonis (strain ATCC 35678 / DSM 2160 / CIP 103997 / JCM 8858 / NBRC 14720 / NCIMB 2260 / Gabara)</name>
    <name type="common">Halobacterium pharaonis</name>
    <dbReference type="NCBI Taxonomy" id="348780"/>
    <lineage>
        <taxon>Archaea</taxon>
        <taxon>Methanobacteriati</taxon>
        <taxon>Methanobacteriota</taxon>
        <taxon>Stenosarchaea group</taxon>
        <taxon>Halobacteria</taxon>
        <taxon>Halobacteriales</taxon>
        <taxon>Natronomonadaceae</taxon>
        <taxon>Natronomonas</taxon>
    </lineage>
</organism>
<protein>
    <submittedName>
        <fullName evidence="11">Halocyanin</fullName>
    </submittedName>
</protein>
<dbReference type="RefSeq" id="WP_011321755.1">
    <property type="nucleotide sequence ID" value="NC_007426.1"/>
</dbReference>
<gene>
    <name evidence="11" type="primary">hcp4</name>
    <name evidence="11" type="ordered locus">NP_0050A</name>
</gene>
<dbReference type="GO" id="GO:0009055">
    <property type="term" value="F:electron transfer activity"/>
    <property type="evidence" value="ECO:0007669"/>
    <property type="project" value="InterPro"/>
</dbReference>
<dbReference type="NCBIfam" id="TIGR03102">
    <property type="entry name" value="halo_cynanin"/>
    <property type="match status" value="1"/>
</dbReference>
<dbReference type="STRING" id="348780.NP_0050A"/>
<keyword evidence="12" id="KW-1185">Reference proteome</keyword>
<dbReference type="EMBL" id="CR936257">
    <property type="protein sequence ID" value="CAI48116.1"/>
    <property type="molecule type" value="Genomic_DNA"/>
</dbReference>
<dbReference type="InterPro" id="IPR008972">
    <property type="entry name" value="Cupredoxin"/>
</dbReference>
<evidence type="ECO:0000259" key="10">
    <source>
        <dbReference type="Pfam" id="PF00127"/>
    </source>
</evidence>
<keyword evidence="9" id="KW-0812">Transmembrane</keyword>
<dbReference type="Proteomes" id="UP000002698">
    <property type="component" value="Chromosome"/>
</dbReference>
<evidence type="ECO:0000256" key="3">
    <source>
        <dbReference type="ARBA" id="ARBA00022723"/>
    </source>
</evidence>
<dbReference type="KEGG" id="nph:NP_0050A"/>
<dbReference type="InterPro" id="IPR002386">
    <property type="entry name" value="Amicyanin/Pseudoazurin"/>
</dbReference>
<feature type="binding site" evidence="7">
    <location>
        <position position="138"/>
    </location>
    <ligand>
        <name>Cu cation</name>
        <dbReference type="ChEBI" id="CHEBI:23378"/>
    </ligand>
</feature>
<dbReference type="SUPFAM" id="SSF49503">
    <property type="entry name" value="Cupredoxins"/>
    <property type="match status" value="1"/>
</dbReference>
<feature type="binding site" evidence="7">
    <location>
        <position position="146"/>
    </location>
    <ligand>
        <name>Cu cation</name>
        <dbReference type="ChEBI" id="CHEBI:23378"/>
    </ligand>
</feature>
<dbReference type="EnsemblBacteria" id="CAI48116">
    <property type="protein sequence ID" value="CAI48116"/>
    <property type="gene ID" value="NP_0050A"/>
</dbReference>
<dbReference type="PROSITE" id="PS51318">
    <property type="entry name" value="TAT"/>
    <property type="match status" value="1"/>
</dbReference>
<comment type="cofactor">
    <cofactor evidence="7">
        <name>Cu cation</name>
        <dbReference type="ChEBI" id="CHEBI:23378"/>
    </cofactor>
    <text evidence="7">Binds 1 copper ion per subunit.</text>
</comment>
<dbReference type="InterPro" id="IPR028871">
    <property type="entry name" value="BlueCu_1_BS"/>
</dbReference>
<dbReference type="CDD" id="cd04220">
    <property type="entry name" value="Halocyanin"/>
    <property type="match status" value="1"/>
</dbReference>
<dbReference type="InterPro" id="IPR006311">
    <property type="entry name" value="TAT_signal"/>
</dbReference>
<feature type="transmembrane region" description="Helical" evidence="9">
    <location>
        <begin position="192"/>
        <end position="214"/>
    </location>
</feature>
<evidence type="ECO:0000256" key="9">
    <source>
        <dbReference type="SAM" id="Phobius"/>
    </source>
</evidence>
<feature type="region of interest" description="Disordered" evidence="8">
    <location>
        <begin position="162"/>
        <end position="182"/>
    </location>
</feature>
<dbReference type="GO" id="GO:0005507">
    <property type="term" value="F:copper ion binding"/>
    <property type="evidence" value="ECO:0007669"/>
    <property type="project" value="InterPro"/>
</dbReference>
<keyword evidence="4" id="KW-0574">Periplasm</keyword>
<feature type="domain" description="Blue (type 1) copper" evidence="10">
    <location>
        <begin position="66"/>
        <end position="152"/>
    </location>
</feature>
<name>A0A1U7ETA1_NATPD</name>
<evidence type="ECO:0000256" key="2">
    <source>
        <dbReference type="ARBA" id="ARBA00022448"/>
    </source>
</evidence>
<dbReference type="PRINTS" id="PR00155">
    <property type="entry name" value="AMICYANIN"/>
</dbReference>
<evidence type="ECO:0000313" key="11">
    <source>
        <dbReference type="EMBL" id="CAI48116.1"/>
    </source>
</evidence>
<keyword evidence="5" id="KW-0249">Electron transport</keyword>
<evidence type="ECO:0000256" key="8">
    <source>
        <dbReference type="SAM" id="MobiDB-lite"/>
    </source>
</evidence>
<evidence type="ECO:0000256" key="5">
    <source>
        <dbReference type="ARBA" id="ARBA00022982"/>
    </source>
</evidence>
<evidence type="ECO:0000256" key="6">
    <source>
        <dbReference type="ARBA" id="ARBA00023008"/>
    </source>
</evidence>
<evidence type="ECO:0000256" key="7">
    <source>
        <dbReference type="PIRSR" id="PIRSR602386-1"/>
    </source>
</evidence>
<dbReference type="eggNOG" id="arCOG02921">
    <property type="taxonomic scope" value="Archaea"/>
</dbReference>
<dbReference type="HOGENOM" id="CLU_1154371_0_0_2"/>
<sequence>MAPNDGTGLGRRDLFRATAGAAAAAAATGTASTAYAQETFDYDGWFEDVPNYDGTVDMTGEDEVVVDVGGGAAGLTFEPAAIHVDPGTTVVYEWTGEGGGHNVVEQETGDRYESERTDEAGTIYEVTYESDGISKYVCVPHIANGMKGAVAVGDGEGVPDITEGETLIGGPEEEDDDEPEDLPPAFEMDSEVFAMFGVAGLLALLSPLGVLYLMRRQNGGEPE</sequence>
<dbReference type="GeneID" id="3702803"/>
<reference evidence="11 12" key="1">
    <citation type="journal article" date="2005" name="Genome Res.">
        <title>Living with two extremes: conclusions from the genome sequence of Natronomonas pharaonis.</title>
        <authorList>
            <person name="Falb M."/>
            <person name="Pfeiffer F."/>
            <person name="Palm P."/>
            <person name="Rodewald K."/>
            <person name="Hickmann V."/>
            <person name="Tittor J."/>
            <person name="Oesterhelt D."/>
        </authorList>
    </citation>
    <scope>NUCLEOTIDE SEQUENCE [LARGE SCALE GENOMIC DNA]</scope>
    <source>
        <strain evidence="12">ATCC 35678 / DSM 2160 / CIP 103997 / JCM 8858 / NBRC 14720 / NCIMB 2260 / Gabara</strain>
    </source>
</reference>
<proteinExistence type="predicted"/>
<dbReference type="Pfam" id="PF00127">
    <property type="entry name" value="Copper-bind"/>
    <property type="match status" value="1"/>
</dbReference>
<comment type="subcellular location">
    <subcellularLocation>
        <location evidence="1">Periplasm</location>
    </subcellularLocation>
</comment>
<dbReference type="GO" id="GO:0042597">
    <property type="term" value="C:periplasmic space"/>
    <property type="evidence" value="ECO:0007669"/>
    <property type="project" value="UniProtKB-SubCell"/>
</dbReference>
<evidence type="ECO:0000256" key="4">
    <source>
        <dbReference type="ARBA" id="ARBA00022764"/>
    </source>
</evidence>
<keyword evidence="9" id="KW-1133">Transmembrane helix</keyword>
<feature type="binding site" evidence="7">
    <location>
        <position position="141"/>
    </location>
    <ligand>
        <name>Cu cation</name>
        <dbReference type="ChEBI" id="CHEBI:23378"/>
    </ligand>
</feature>
<keyword evidence="6 7" id="KW-0186">Copper</keyword>
<dbReference type="Gene3D" id="2.60.40.420">
    <property type="entry name" value="Cupredoxins - blue copper proteins"/>
    <property type="match status" value="1"/>
</dbReference>
<evidence type="ECO:0000256" key="1">
    <source>
        <dbReference type="ARBA" id="ARBA00004418"/>
    </source>
</evidence>
<keyword evidence="2" id="KW-0813">Transport</keyword>
<dbReference type="AlphaFoldDB" id="A0A1U7ETA1"/>
<dbReference type="InterPro" id="IPR000923">
    <property type="entry name" value="BlueCu_1"/>
</dbReference>
<feature type="binding site" evidence="7">
    <location>
        <position position="101"/>
    </location>
    <ligand>
        <name>Cu cation</name>
        <dbReference type="ChEBI" id="CHEBI:23378"/>
    </ligand>
</feature>
<keyword evidence="9" id="KW-0472">Membrane</keyword>
<accession>A0A1U7ETA1</accession>
<keyword evidence="3 7" id="KW-0479">Metal-binding</keyword>
<dbReference type="PROSITE" id="PS00196">
    <property type="entry name" value="COPPER_BLUE"/>
    <property type="match status" value="1"/>
</dbReference>
<dbReference type="OrthoDB" id="11088at2157"/>
<dbReference type="InterPro" id="IPR017533">
    <property type="entry name" value="Halocyanin"/>
</dbReference>
<feature type="compositionally biased region" description="Acidic residues" evidence="8">
    <location>
        <begin position="171"/>
        <end position="181"/>
    </location>
</feature>